<proteinExistence type="predicted"/>
<gene>
    <name evidence="1" type="ORF">CAP_2472</name>
</gene>
<protein>
    <submittedName>
        <fullName evidence="1">Uncharacterized protein</fullName>
    </submittedName>
</protein>
<dbReference type="Proteomes" id="UP000019678">
    <property type="component" value="Unassembled WGS sequence"/>
</dbReference>
<organism evidence="1 2">
    <name type="scientific">Chondromyces apiculatus DSM 436</name>
    <dbReference type="NCBI Taxonomy" id="1192034"/>
    <lineage>
        <taxon>Bacteria</taxon>
        <taxon>Pseudomonadati</taxon>
        <taxon>Myxococcota</taxon>
        <taxon>Polyangia</taxon>
        <taxon>Polyangiales</taxon>
        <taxon>Polyangiaceae</taxon>
        <taxon>Chondromyces</taxon>
    </lineage>
</organism>
<evidence type="ECO:0000313" key="1">
    <source>
        <dbReference type="EMBL" id="EYF06012.1"/>
    </source>
</evidence>
<keyword evidence="2" id="KW-1185">Reference proteome</keyword>
<evidence type="ECO:0000313" key="2">
    <source>
        <dbReference type="Proteomes" id="UP000019678"/>
    </source>
</evidence>
<reference evidence="1 2" key="1">
    <citation type="submission" date="2013-05" db="EMBL/GenBank/DDBJ databases">
        <title>Genome assembly of Chondromyces apiculatus DSM 436.</title>
        <authorList>
            <person name="Sharma G."/>
            <person name="Khatri I."/>
            <person name="Kaur C."/>
            <person name="Mayilraj S."/>
            <person name="Subramanian S."/>
        </authorList>
    </citation>
    <scope>NUCLEOTIDE SEQUENCE [LARGE SCALE GENOMIC DNA]</scope>
    <source>
        <strain evidence="1 2">DSM 436</strain>
    </source>
</reference>
<sequence>MSRRQRLTLPDDAEEWWSNIPYGSYYLILKWGGGVQLRLGELRTNPPMFRYDPKTDAASEEFKEEDIASGAERYDRLFGKALTRAGWQLPEIDPAAFAVIMRLRCQSDVRLEFIFDTNAMVEGIGHWLAALFAERCDLVVTAVSLRELQDQHGGAKFGLPIRKSVPIEKQKKEVSVFEKDVLGRRQAYLAAMRFREFSGFERIVWRELELEDASLMLSRSGLDKTDKKTSEADTAVLREVRRCIRDRVRGLERFFVTGDVAISRRAATELPDESLIAARVRQLVRKRIYTPSVWWPAGADQGSVLVGHTPMRLIWELLAVGDSIELRSVDNPDHSWTFSAFDAQMWPSDYLSPWMDCIEATTGQPIVEKGDVVFDEDAGASAPRVVPTAVIAGDERIFSRVTIPDIEPIDANFRVGTDTLLNVLASLVQGRTELAVELDELSAEAERHLAQLLEGLKLAKLSERKVEPLARLATMAAAWRSGDRETVSWLITPYLAYAEQIVPANAAHAERPEKTVRLARGLAARLGQGMSLDGAWIPGGANPTHDEVRRTITAQLETQKTVTIYDLFTKVFLRQLAVSPIRAMDSWERIEAAGTFDNIEFRRGGDAPSDERRQRVVKFSADRWTDTNVPLDKFLGYRDLVQVRRSHAG</sequence>
<accession>A0A017TAT7</accession>
<comment type="caution">
    <text evidence="1">The sequence shown here is derived from an EMBL/GenBank/DDBJ whole genome shotgun (WGS) entry which is preliminary data.</text>
</comment>
<name>A0A017TAT7_9BACT</name>
<dbReference type="EMBL" id="ASRX01000019">
    <property type="protein sequence ID" value="EYF06012.1"/>
    <property type="molecule type" value="Genomic_DNA"/>
</dbReference>
<dbReference type="AlphaFoldDB" id="A0A017TAT7"/>